<gene>
    <name evidence="7" type="ORF">AsAng_0013890</name>
</gene>
<organism evidence="7 8">
    <name type="scientific">Aureispira anguillae</name>
    <dbReference type="NCBI Taxonomy" id="2864201"/>
    <lineage>
        <taxon>Bacteria</taxon>
        <taxon>Pseudomonadati</taxon>
        <taxon>Bacteroidota</taxon>
        <taxon>Saprospiria</taxon>
        <taxon>Saprospirales</taxon>
        <taxon>Saprospiraceae</taxon>
        <taxon>Aureispira</taxon>
    </lineage>
</organism>
<dbReference type="PROSITE" id="PS50249">
    <property type="entry name" value="MPN"/>
    <property type="match status" value="1"/>
</dbReference>
<keyword evidence="8" id="KW-1185">Reference proteome</keyword>
<evidence type="ECO:0000313" key="7">
    <source>
        <dbReference type="EMBL" id="BDS10680.1"/>
    </source>
</evidence>
<dbReference type="GO" id="GO:0008237">
    <property type="term" value="F:metallopeptidase activity"/>
    <property type="evidence" value="ECO:0007669"/>
    <property type="project" value="UniProtKB-KW"/>
</dbReference>
<keyword evidence="2" id="KW-0479">Metal-binding</keyword>
<proteinExistence type="predicted"/>
<evidence type="ECO:0000259" key="6">
    <source>
        <dbReference type="PROSITE" id="PS50249"/>
    </source>
</evidence>
<dbReference type="PANTHER" id="PTHR30471:SF3">
    <property type="entry name" value="UPF0758 PROTEIN YEES-RELATED"/>
    <property type="match status" value="1"/>
</dbReference>
<evidence type="ECO:0000256" key="2">
    <source>
        <dbReference type="ARBA" id="ARBA00022723"/>
    </source>
</evidence>
<dbReference type="InterPro" id="IPR025657">
    <property type="entry name" value="RadC_JAB"/>
</dbReference>
<keyword evidence="4" id="KW-0862">Zinc</keyword>
<accession>A0A915YCR6</accession>
<keyword evidence="5" id="KW-0482">Metalloprotease</keyword>
<evidence type="ECO:0000256" key="4">
    <source>
        <dbReference type="ARBA" id="ARBA00022833"/>
    </source>
</evidence>
<dbReference type="EMBL" id="AP026867">
    <property type="protein sequence ID" value="BDS10680.1"/>
    <property type="molecule type" value="Genomic_DNA"/>
</dbReference>
<evidence type="ECO:0000313" key="8">
    <source>
        <dbReference type="Proteomes" id="UP001060919"/>
    </source>
</evidence>
<reference evidence="7" key="1">
    <citation type="submission" date="2022-09" db="EMBL/GenBank/DDBJ databases">
        <title>Aureispira anguillicida sp. nov., isolated from Leptocephalus of Japanese eel Anguilla japonica.</title>
        <authorList>
            <person name="Yuasa K."/>
            <person name="Mekata T."/>
            <person name="Ikunari K."/>
        </authorList>
    </citation>
    <scope>NUCLEOTIDE SEQUENCE</scope>
    <source>
        <strain evidence="7">EL160426</strain>
    </source>
</reference>
<dbReference type="Pfam" id="PF04002">
    <property type="entry name" value="RadC"/>
    <property type="match status" value="1"/>
</dbReference>
<evidence type="ECO:0000256" key="1">
    <source>
        <dbReference type="ARBA" id="ARBA00022670"/>
    </source>
</evidence>
<evidence type="ECO:0000256" key="5">
    <source>
        <dbReference type="ARBA" id="ARBA00023049"/>
    </source>
</evidence>
<name>A0A915YCR6_9BACT</name>
<feature type="domain" description="MPN" evidence="6">
    <location>
        <begin position="20"/>
        <end position="147"/>
    </location>
</feature>
<dbReference type="InterPro" id="IPR037518">
    <property type="entry name" value="MPN"/>
</dbReference>
<dbReference type="GO" id="GO:0006508">
    <property type="term" value="P:proteolysis"/>
    <property type="evidence" value="ECO:0007669"/>
    <property type="project" value="UniProtKB-KW"/>
</dbReference>
<dbReference type="Gene3D" id="3.40.140.10">
    <property type="entry name" value="Cytidine Deaminase, domain 2"/>
    <property type="match status" value="1"/>
</dbReference>
<sequence>MNEKNENAMRINLSDAEKIRVLNSEDIFDIMQKVLKRESKLDKDKRHFWAIGLDVRSKVSLLELVSLGTMAKKDLHASDVYANAIHKQVKKVILCHNSPDGSLQISEEAKDLTDWLIQVGLIVNIPVYDHLIMTEKSYKSFKEMGLLAELEKSKKYVIPMELERRVREEEQRKAAVELEHVKQQVNEKIYEEVGQNRFDIAYAMKEKGFSIKIISEVTGLSEEEVEMA</sequence>
<dbReference type="PANTHER" id="PTHR30471">
    <property type="entry name" value="DNA REPAIR PROTEIN RADC"/>
    <property type="match status" value="1"/>
</dbReference>
<protein>
    <recommendedName>
        <fullName evidence="6">MPN domain-containing protein</fullName>
    </recommendedName>
</protein>
<evidence type="ECO:0000256" key="3">
    <source>
        <dbReference type="ARBA" id="ARBA00022801"/>
    </source>
</evidence>
<keyword evidence="3" id="KW-0378">Hydrolase</keyword>
<dbReference type="Proteomes" id="UP001060919">
    <property type="component" value="Chromosome"/>
</dbReference>
<dbReference type="GO" id="GO:0046872">
    <property type="term" value="F:metal ion binding"/>
    <property type="evidence" value="ECO:0007669"/>
    <property type="project" value="UniProtKB-KW"/>
</dbReference>
<keyword evidence="1" id="KW-0645">Protease</keyword>
<dbReference type="KEGG" id="aup:AsAng_0013890"/>
<dbReference type="AlphaFoldDB" id="A0A915YCR6"/>
<dbReference type="RefSeq" id="WP_264791959.1">
    <property type="nucleotide sequence ID" value="NZ_AP026867.1"/>
</dbReference>
<dbReference type="InterPro" id="IPR001405">
    <property type="entry name" value="UPF0758"/>
</dbReference>